<sequence>MTQIILALIISALIVIGFVAARRGGYWWITAAAAWVLALAGAADFVAIMIAFLVDPRPFL</sequence>
<name>A0ABV7ZR47_9CORY</name>
<evidence type="ECO:0000313" key="3">
    <source>
        <dbReference type="Proteomes" id="UP001595751"/>
    </source>
</evidence>
<keyword evidence="1" id="KW-0812">Transmembrane</keyword>
<keyword evidence="3" id="KW-1185">Reference proteome</keyword>
<gene>
    <name evidence="2" type="ORF">ACFORJ_06060</name>
</gene>
<protein>
    <submittedName>
        <fullName evidence="2">Uncharacterized protein</fullName>
    </submittedName>
</protein>
<accession>A0ABV7ZR47</accession>
<keyword evidence="1" id="KW-1133">Transmembrane helix</keyword>
<comment type="caution">
    <text evidence="2">The sequence shown here is derived from an EMBL/GenBank/DDBJ whole genome shotgun (WGS) entry which is preliminary data.</text>
</comment>
<organism evidence="2 3">
    <name type="scientific">Corynebacterium hansenii</name>
    <dbReference type="NCBI Taxonomy" id="394964"/>
    <lineage>
        <taxon>Bacteria</taxon>
        <taxon>Bacillati</taxon>
        <taxon>Actinomycetota</taxon>
        <taxon>Actinomycetes</taxon>
        <taxon>Mycobacteriales</taxon>
        <taxon>Corynebacteriaceae</taxon>
        <taxon>Corynebacterium</taxon>
    </lineage>
</organism>
<proteinExistence type="predicted"/>
<evidence type="ECO:0000256" key="1">
    <source>
        <dbReference type="SAM" id="Phobius"/>
    </source>
</evidence>
<dbReference type="RefSeq" id="WP_290288689.1">
    <property type="nucleotide sequence ID" value="NZ_CP047211.1"/>
</dbReference>
<dbReference type="Proteomes" id="UP001595751">
    <property type="component" value="Unassembled WGS sequence"/>
</dbReference>
<evidence type="ECO:0000313" key="2">
    <source>
        <dbReference type="EMBL" id="MFC3849727.1"/>
    </source>
</evidence>
<dbReference type="EMBL" id="JBHRZN010000002">
    <property type="protein sequence ID" value="MFC3849727.1"/>
    <property type="molecule type" value="Genomic_DNA"/>
</dbReference>
<reference evidence="3" key="1">
    <citation type="journal article" date="2019" name="Int. J. Syst. Evol. Microbiol.">
        <title>The Global Catalogue of Microorganisms (GCM) 10K type strain sequencing project: providing services to taxonomists for standard genome sequencing and annotation.</title>
        <authorList>
            <consortium name="The Broad Institute Genomics Platform"/>
            <consortium name="The Broad Institute Genome Sequencing Center for Infectious Disease"/>
            <person name="Wu L."/>
            <person name="Ma J."/>
        </authorList>
    </citation>
    <scope>NUCLEOTIDE SEQUENCE [LARGE SCALE GENOMIC DNA]</scope>
    <source>
        <strain evidence="3">CCUG 53252</strain>
    </source>
</reference>
<feature type="transmembrane region" description="Helical" evidence="1">
    <location>
        <begin position="31"/>
        <end position="54"/>
    </location>
</feature>
<keyword evidence="1" id="KW-0472">Membrane</keyword>